<gene>
    <name evidence="10" type="ORF">H8K33_05990</name>
</gene>
<evidence type="ECO:0000256" key="5">
    <source>
        <dbReference type="ARBA" id="ARBA00031248"/>
    </source>
</evidence>
<feature type="domain" description="Calcineurin-like phosphoesterase" evidence="9">
    <location>
        <begin position="10"/>
        <end position="159"/>
    </location>
</feature>
<dbReference type="PIRSF" id="PIRSF000903">
    <property type="entry name" value="B5n-ttraPtase_sm"/>
    <property type="match status" value="1"/>
</dbReference>
<sequence length="278" mass="31195">MSTKMSTSTYVIGDVQGCYDQLVELLAKIDAITPQARLLFAGDLINRGPKSLDTLRLIKGLGARAESVLGNHDLHLLAVACGARQLHRSDTLGAILAADDREELLDWLRHRPMALDIGEHLLVHAGVFANWDKVKTLKLAQEIEIELRSERWQDLLRNMYGNTPVIWHDQLQGTERQRCIINALTRMRFCHADGSMDFDLKEGTAKAPEHLLPWFDLPERLSQDCTVVFGHWSTLGLVLRDNLISLDTGCVWGGPLTAVRLSDRLVLQVQGPQHQVPF</sequence>
<protein>
    <recommendedName>
        <fullName evidence="3">bis(5'-nucleosyl)-tetraphosphatase (symmetrical)</fullName>
        <ecNumber evidence="3">3.6.1.41</ecNumber>
    </recommendedName>
    <alternativeName>
        <fullName evidence="6">Ap4A hydrolase</fullName>
    </alternativeName>
    <alternativeName>
        <fullName evidence="5">Diadenosine 5',5'''-P1,P4-tetraphosphate pyrophosphohydrolase</fullName>
    </alternativeName>
    <alternativeName>
        <fullName evidence="7">Diadenosine tetraphosphatase</fullName>
    </alternativeName>
</protein>
<dbReference type="EC" id="3.6.1.41" evidence="3"/>
<evidence type="ECO:0000313" key="10">
    <source>
        <dbReference type="EMBL" id="MBC3831050.1"/>
    </source>
</evidence>
<dbReference type="PANTHER" id="PTHR40942">
    <property type="match status" value="1"/>
</dbReference>
<evidence type="ECO:0000256" key="1">
    <source>
        <dbReference type="ARBA" id="ARBA00003413"/>
    </source>
</evidence>
<dbReference type="SUPFAM" id="SSF56300">
    <property type="entry name" value="Metallo-dependent phosphatases"/>
    <property type="match status" value="1"/>
</dbReference>
<dbReference type="CDD" id="cd07422">
    <property type="entry name" value="MPP_ApaH"/>
    <property type="match status" value="1"/>
</dbReference>
<dbReference type="GO" id="GO:0008803">
    <property type="term" value="F:bis(5'-nucleosyl)-tetraphosphatase (symmetrical) activity"/>
    <property type="evidence" value="ECO:0007669"/>
    <property type="project" value="UniProtKB-EC"/>
</dbReference>
<dbReference type="NCBIfam" id="NF001204">
    <property type="entry name" value="PRK00166.1"/>
    <property type="match status" value="1"/>
</dbReference>
<organism evidence="10 11">
    <name type="scientific">Undibacterium amnicola</name>
    <dbReference type="NCBI Taxonomy" id="1834038"/>
    <lineage>
        <taxon>Bacteria</taxon>
        <taxon>Pseudomonadati</taxon>
        <taxon>Pseudomonadota</taxon>
        <taxon>Betaproteobacteria</taxon>
        <taxon>Burkholderiales</taxon>
        <taxon>Oxalobacteraceae</taxon>
        <taxon>Undibacterium</taxon>
    </lineage>
</organism>
<evidence type="ECO:0000256" key="3">
    <source>
        <dbReference type="ARBA" id="ARBA00012506"/>
    </source>
</evidence>
<evidence type="ECO:0000256" key="7">
    <source>
        <dbReference type="ARBA" id="ARBA00033210"/>
    </source>
</evidence>
<comment type="function">
    <text evidence="1">Hydrolyzes diadenosine 5',5'''-P1,P4-tetraphosphate to yield ADP.</text>
</comment>
<dbReference type="RefSeq" id="WP_186890083.1">
    <property type="nucleotide sequence ID" value="NZ_JACOFU010000002.1"/>
</dbReference>
<dbReference type="InterPro" id="IPR004617">
    <property type="entry name" value="ApaH"/>
</dbReference>
<dbReference type="NCBIfam" id="TIGR00668">
    <property type="entry name" value="apaH"/>
    <property type="match status" value="1"/>
</dbReference>
<keyword evidence="11" id="KW-1185">Reference proteome</keyword>
<comment type="caution">
    <text evidence="10">The sequence shown here is derived from an EMBL/GenBank/DDBJ whole genome shotgun (WGS) entry which is preliminary data.</text>
</comment>
<name>A0ABR6XNL5_9BURK</name>
<dbReference type="Pfam" id="PF00149">
    <property type="entry name" value="Metallophos"/>
    <property type="match status" value="1"/>
</dbReference>
<evidence type="ECO:0000259" key="9">
    <source>
        <dbReference type="Pfam" id="PF00149"/>
    </source>
</evidence>
<evidence type="ECO:0000313" key="11">
    <source>
        <dbReference type="Proteomes" id="UP000643610"/>
    </source>
</evidence>
<dbReference type="InterPro" id="IPR029052">
    <property type="entry name" value="Metallo-depent_PP-like"/>
</dbReference>
<dbReference type="Gene3D" id="3.60.21.10">
    <property type="match status" value="1"/>
</dbReference>
<evidence type="ECO:0000256" key="8">
    <source>
        <dbReference type="ARBA" id="ARBA00049417"/>
    </source>
</evidence>
<dbReference type="PANTHER" id="PTHR40942:SF4">
    <property type="entry name" value="CYTOCHROME C5"/>
    <property type="match status" value="1"/>
</dbReference>
<comment type="catalytic activity">
    <reaction evidence="8">
        <text>P(1),P(4)-bis(5'-adenosyl) tetraphosphate + H2O = 2 ADP + 2 H(+)</text>
        <dbReference type="Rhea" id="RHEA:24252"/>
        <dbReference type="ChEBI" id="CHEBI:15377"/>
        <dbReference type="ChEBI" id="CHEBI:15378"/>
        <dbReference type="ChEBI" id="CHEBI:58141"/>
        <dbReference type="ChEBI" id="CHEBI:456216"/>
        <dbReference type="EC" id="3.6.1.41"/>
    </reaction>
</comment>
<accession>A0ABR6XNL5</accession>
<dbReference type="InterPro" id="IPR004843">
    <property type="entry name" value="Calcineurin-like_PHP"/>
</dbReference>
<dbReference type="Proteomes" id="UP000643610">
    <property type="component" value="Unassembled WGS sequence"/>
</dbReference>
<evidence type="ECO:0000256" key="4">
    <source>
        <dbReference type="ARBA" id="ARBA00022801"/>
    </source>
</evidence>
<reference evidence="10 11" key="1">
    <citation type="submission" date="2020-08" db="EMBL/GenBank/DDBJ databases">
        <title>Novel species isolated from subtropical streams in China.</title>
        <authorList>
            <person name="Lu H."/>
        </authorList>
    </citation>
    <scope>NUCLEOTIDE SEQUENCE [LARGE SCALE GENOMIC DNA]</scope>
    <source>
        <strain evidence="10 11">KCTC 52442</strain>
    </source>
</reference>
<evidence type="ECO:0000256" key="2">
    <source>
        <dbReference type="ARBA" id="ARBA00005419"/>
    </source>
</evidence>
<proteinExistence type="inferred from homology"/>
<keyword evidence="4 10" id="KW-0378">Hydrolase</keyword>
<evidence type="ECO:0000256" key="6">
    <source>
        <dbReference type="ARBA" id="ARBA00032248"/>
    </source>
</evidence>
<dbReference type="EMBL" id="JACOFU010000002">
    <property type="protein sequence ID" value="MBC3831050.1"/>
    <property type="molecule type" value="Genomic_DNA"/>
</dbReference>
<comment type="similarity">
    <text evidence="2">Belongs to the Ap4A hydrolase family.</text>
</comment>